<name>A0A926DQ78_9FIRM</name>
<protein>
    <submittedName>
        <fullName evidence="1">Uncharacterized protein</fullName>
    </submittedName>
</protein>
<organism evidence="1 2">
    <name type="scientific">Congzhengia minquanensis</name>
    <dbReference type="NCBI Taxonomy" id="2763657"/>
    <lineage>
        <taxon>Bacteria</taxon>
        <taxon>Bacillati</taxon>
        <taxon>Bacillota</taxon>
        <taxon>Clostridia</taxon>
        <taxon>Eubacteriales</taxon>
        <taxon>Oscillospiraceae</taxon>
        <taxon>Congzhengia</taxon>
    </lineage>
</organism>
<dbReference type="RefSeq" id="WP_249313808.1">
    <property type="nucleotide sequence ID" value="NZ_JACRSU010000006.1"/>
</dbReference>
<sequence length="79" mass="8768">MKLKFRERAIKNAAALFVFALLFALFSNLLSGCRNSEIKVYEVKTSSAAGKTLQPGGETNKRIKDPALNETVYLIMSEN</sequence>
<evidence type="ECO:0000313" key="2">
    <source>
        <dbReference type="Proteomes" id="UP000611762"/>
    </source>
</evidence>
<reference evidence="1" key="1">
    <citation type="submission" date="2020-08" db="EMBL/GenBank/DDBJ databases">
        <title>Genome public.</title>
        <authorList>
            <person name="Liu C."/>
            <person name="Sun Q."/>
        </authorList>
    </citation>
    <scope>NUCLEOTIDE SEQUENCE</scope>
    <source>
        <strain evidence="1">H8</strain>
    </source>
</reference>
<comment type="caution">
    <text evidence="1">The sequence shown here is derived from an EMBL/GenBank/DDBJ whole genome shotgun (WGS) entry which is preliminary data.</text>
</comment>
<dbReference type="EMBL" id="JACRSU010000006">
    <property type="protein sequence ID" value="MBC8541822.1"/>
    <property type="molecule type" value="Genomic_DNA"/>
</dbReference>
<dbReference type="Proteomes" id="UP000611762">
    <property type="component" value="Unassembled WGS sequence"/>
</dbReference>
<accession>A0A926DQ78</accession>
<proteinExistence type="predicted"/>
<gene>
    <name evidence="1" type="ORF">H8698_12610</name>
</gene>
<dbReference type="AlphaFoldDB" id="A0A926DQ78"/>
<evidence type="ECO:0000313" key="1">
    <source>
        <dbReference type="EMBL" id="MBC8541822.1"/>
    </source>
</evidence>
<dbReference type="PROSITE" id="PS51257">
    <property type="entry name" value="PROKAR_LIPOPROTEIN"/>
    <property type="match status" value="1"/>
</dbReference>
<keyword evidence="2" id="KW-1185">Reference proteome</keyword>